<feature type="transmembrane region" description="Helical" evidence="1">
    <location>
        <begin position="12"/>
        <end position="34"/>
    </location>
</feature>
<dbReference type="InParanoid" id="A0A1X2H7V6"/>
<evidence type="ECO:0000256" key="1">
    <source>
        <dbReference type="SAM" id="Phobius"/>
    </source>
</evidence>
<dbReference type="Proteomes" id="UP000242180">
    <property type="component" value="Unassembled WGS sequence"/>
</dbReference>
<keyword evidence="1" id="KW-1133">Transmembrane helix</keyword>
<dbReference type="EMBL" id="MCGN01000007">
    <property type="protein sequence ID" value="ORY94655.1"/>
    <property type="molecule type" value="Genomic_DNA"/>
</dbReference>
<dbReference type="AlphaFoldDB" id="A0A1X2H7V6"/>
<keyword evidence="1" id="KW-0812">Transmembrane</keyword>
<accession>A0A1X2H7V6</accession>
<reference evidence="2 3" key="1">
    <citation type="submission" date="2016-07" db="EMBL/GenBank/DDBJ databases">
        <title>Pervasive Adenine N6-methylation of Active Genes in Fungi.</title>
        <authorList>
            <consortium name="DOE Joint Genome Institute"/>
            <person name="Mondo S.J."/>
            <person name="Dannebaum R.O."/>
            <person name="Kuo R.C."/>
            <person name="Labutti K."/>
            <person name="Haridas S."/>
            <person name="Kuo A."/>
            <person name="Salamov A."/>
            <person name="Ahrendt S.R."/>
            <person name="Lipzen A."/>
            <person name="Sullivan W."/>
            <person name="Andreopoulos W.B."/>
            <person name="Clum A."/>
            <person name="Lindquist E."/>
            <person name="Daum C."/>
            <person name="Ramamoorthy G.K."/>
            <person name="Gryganskyi A."/>
            <person name="Culley D."/>
            <person name="Magnuson J.K."/>
            <person name="James T.Y."/>
            <person name="O'Malley M.A."/>
            <person name="Stajich J.E."/>
            <person name="Spatafora J.W."/>
            <person name="Visel A."/>
            <person name="Grigoriev I.V."/>
        </authorList>
    </citation>
    <scope>NUCLEOTIDE SEQUENCE [LARGE SCALE GENOMIC DNA]</scope>
    <source>
        <strain evidence="2 3">NRRL 2496</strain>
    </source>
</reference>
<keyword evidence="1" id="KW-0472">Membrane</keyword>
<sequence>MQSDFAQTRSQFIVAISTTERFLITFVALQTFIFDRKRKIEYRTAKLALYKVDRFGMGKVCEGKKRKIKEGDGSSRIGICGGRGEGKLGRE</sequence>
<organism evidence="2 3">
    <name type="scientific">Syncephalastrum racemosum</name>
    <name type="common">Filamentous fungus</name>
    <dbReference type="NCBI Taxonomy" id="13706"/>
    <lineage>
        <taxon>Eukaryota</taxon>
        <taxon>Fungi</taxon>
        <taxon>Fungi incertae sedis</taxon>
        <taxon>Mucoromycota</taxon>
        <taxon>Mucoromycotina</taxon>
        <taxon>Mucoromycetes</taxon>
        <taxon>Mucorales</taxon>
        <taxon>Syncephalastraceae</taxon>
        <taxon>Syncephalastrum</taxon>
    </lineage>
</organism>
<name>A0A1X2H7V6_SYNRA</name>
<evidence type="ECO:0000313" key="3">
    <source>
        <dbReference type="Proteomes" id="UP000242180"/>
    </source>
</evidence>
<proteinExistence type="predicted"/>
<gene>
    <name evidence="2" type="ORF">BCR43DRAFT_328222</name>
</gene>
<keyword evidence="3" id="KW-1185">Reference proteome</keyword>
<protein>
    <submittedName>
        <fullName evidence="2">Uncharacterized protein</fullName>
    </submittedName>
</protein>
<evidence type="ECO:0000313" key="2">
    <source>
        <dbReference type="EMBL" id="ORY94655.1"/>
    </source>
</evidence>
<comment type="caution">
    <text evidence="2">The sequence shown here is derived from an EMBL/GenBank/DDBJ whole genome shotgun (WGS) entry which is preliminary data.</text>
</comment>